<dbReference type="PROSITE" id="PS51833">
    <property type="entry name" value="HDOD"/>
    <property type="match status" value="1"/>
</dbReference>
<evidence type="ECO:0000313" key="3">
    <source>
        <dbReference type="Proteomes" id="UP001597337"/>
    </source>
</evidence>
<dbReference type="InterPro" id="IPR052340">
    <property type="entry name" value="RNase_Y/CdgJ"/>
</dbReference>
<keyword evidence="3" id="KW-1185">Reference proteome</keyword>
<dbReference type="Proteomes" id="UP001597337">
    <property type="component" value="Unassembled WGS sequence"/>
</dbReference>
<proteinExistence type="predicted"/>
<dbReference type="Gene3D" id="1.10.3210.10">
    <property type="entry name" value="Hypothetical protein af1432"/>
    <property type="match status" value="1"/>
</dbReference>
<dbReference type="PANTHER" id="PTHR33525">
    <property type="match status" value="1"/>
</dbReference>
<protein>
    <submittedName>
        <fullName evidence="2">HDOD domain-containing protein</fullName>
    </submittedName>
</protein>
<evidence type="ECO:0000313" key="2">
    <source>
        <dbReference type="EMBL" id="MFD2112931.1"/>
    </source>
</evidence>
<dbReference type="Pfam" id="PF08668">
    <property type="entry name" value="HDOD"/>
    <property type="match status" value="1"/>
</dbReference>
<sequence length="305" mass="33271">MILESFWSWESARVSSLTLDSLVRKAGRLLAIPRVVGEILRLLNDANSRQADIAALLAQDPALVAIVLRLANSPAFAPARTVDSVDRAIMLLGRDHLRRLVVAGAVTQASERLPMQSLLPLEVFWRHSSYCAVIARLLAERKSPDLVGTVFLGGLLHDLGQLVLFSQAPEEAHAAFLRSLEHPDALSPEAAEREELGFDHAQLGAALAERWGLPDVLCACLGYHHAPLQAPEAFRVPVGFVHLANSASHLAELDSRDWQDAPPTEPAVLKSLDIDSDLILELLNEAQYQVLAVEALRNPRLSDDG</sequence>
<dbReference type="EMBL" id="JBHUHX010000039">
    <property type="protein sequence ID" value="MFD2112931.1"/>
    <property type="molecule type" value="Genomic_DNA"/>
</dbReference>
<dbReference type="SUPFAM" id="SSF109604">
    <property type="entry name" value="HD-domain/PDEase-like"/>
    <property type="match status" value="1"/>
</dbReference>
<gene>
    <name evidence="2" type="ORF">ACFSJC_13865</name>
</gene>
<dbReference type="InterPro" id="IPR013976">
    <property type="entry name" value="HDOD"/>
</dbReference>
<dbReference type="RefSeq" id="WP_386027561.1">
    <property type="nucleotide sequence ID" value="NZ_JBHUHX010000039.1"/>
</dbReference>
<feature type="domain" description="HDOD" evidence="1">
    <location>
        <begin position="29"/>
        <end position="227"/>
    </location>
</feature>
<comment type="caution">
    <text evidence="2">The sequence shown here is derived from an EMBL/GenBank/DDBJ whole genome shotgun (WGS) entry which is preliminary data.</text>
</comment>
<evidence type="ECO:0000259" key="1">
    <source>
        <dbReference type="PROSITE" id="PS51833"/>
    </source>
</evidence>
<name>A0ABW4YBN5_9GAMM</name>
<organism evidence="2 3">
    <name type="scientific">Thiorhodococcus fuscus</name>
    <dbReference type="NCBI Taxonomy" id="527200"/>
    <lineage>
        <taxon>Bacteria</taxon>
        <taxon>Pseudomonadati</taxon>
        <taxon>Pseudomonadota</taxon>
        <taxon>Gammaproteobacteria</taxon>
        <taxon>Chromatiales</taxon>
        <taxon>Chromatiaceae</taxon>
        <taxon>Thiorhodococcus</taxon>
    </lineage>
</organism>
<dbReference type="PANTHER" id="PTHR33525:SF3">
    <property type="entry name" value="RIBONUCLEASE Y"/>
    <property type="match status" value="1"/>
</dbReference>
<reference evidence="3" key="1">
    <citation type="journal article" date="2019" name="Int. J. Syst. Evol. Microbiol.">
        <title>The Global Catalogue of Microorganisms (GCM) 10K type strain sequencing project: providing services to taxonomists for standard genome sequencing and annotation.</title>
        <authorList>
            <consortium name="The Broad Institute Genomics Platform"/>
            <consortium name="The Broad Institute Genome Sequencing Center for Infectious Disease"/>
            <person name="Wu L."/>
            <person name="Ma J."/>
        </authorList>
    </citation>
    <scope>NUCLEOTIDE SEQUENCE [LARGE SCALE GENOMIC DNA]</scope>
    <source>
        <strain evidence="3">KACC 12597</strain>
    </source>
</reference>
<accession>A0ABW4YBN5</accession>